<feature type="compositionally biased region" description="Low complexity" evidence="2">
    <location>
        <begin position="1120"/>
        <end position="1131"/>
    </location>
</feature>
<feature type="compositionally biased region" description="Polar residues" evidence="2">
    <location>
        <begin position="1001"/>
        <end position="1012"/>
    </location>
</feature>
<feature type="compositionally biased region" description="Low complexity" evidence="2">
    <location>
        <begin position="1088"/>
        <end position="1114"/>
    </location>
</feature>
<keyword evidence="5" id="KW-1185">Reference proteome</keyword>
<dbReference type="EnsemblMetazoa" id="XM_019996974.1">
    <property type="protein sequence ID" value="XP_019852533.1"/>
    <property type="gene ID" value="LOC109582301"/>
</dbReference>
<dbReference type="KEGG" id="aqu:109582301"/>
<evidence type="ECO:0000259" key="3">
    <source>
        <dbReference type="Pfam" id="PF16095"/>
    </source>
</evidence>
<dbReference type="InterPro" id="IPR036388">
    <property type="entry name" value="WH-like_DNA-bd_sf"/>
</dbReference>
<reference evidence="4" key="2">
    <citation type="submission" date="2024-06" db="UniProtKB">
        <authorList>
            <consortium name="EnsemblMetazoa"/>
        </authorList>
    </citation>
    <scope>IDENTIFICATION</scope>
</reference>
<accession>A0AAN0J757</accession>
<dbReference type="SUPFAM" id="SSF52540">
    <property type="entry name" value="P-loop containing nucleoside triphosphate hydrolases"/>
    <property type="match status" value="1"/>
</dbReference>
<name>A0AAN0J757_AMPQE</name>
<dbReference type="InterPro" id="IPR027417">
    <property type="entry name" value="P-loop_NTPase"/>
</dbReference>
<dbReference type="Proteomes" id="UP000007879">
    <property type="component" value="Unassembled WGS sequence"/>
</dbReference>
<evidence type="ECO:0000256" key="1">
    <source>
        <dbReference type="ARBA" id="ARBA00022737"/>
    </source>
</evidence>
<feature type="compositionally biased region" description="Basic and acidic residues" evidence="2">
    <location>
        <begin position="270"/>
        <end position="281"/>
    </location>
</feature>
<feature type="compositionally biased region" description="Basic and acidic residues" evidence="2">
    <location>
        <begin position="228"/>
        <end position="239"/>
    </location>
</feature>
<organism evidence="4 5">
    <name type="scientific">Amphimedon queenslandica</name>
    <name type="common">Sponge</name>
    <dbReference type="NCBI Taxonomy" id="400682"/>
    <lineage>
        <taxon>Eukaryota</taxon>
        <taxon>Metazoa</taxon>
        <taxon>Porifera</taxon>
        <taxon>Demospongiae</taxon>
        <taxon>Heteroscleromorpha</taxon>
        <taxon>Haplosclerida</taxon>
        <taxon>Niphatidae</taxon>
        <taxon>Amphimedon</taxon>
    </lineage>
</organism>
<feature type="compositionally biased region" description="Basic and acidic residues" evidence="2">
    <location>
        <begin position="159"/>
        <end position="190"/>
    </location>
</feature>
<proteinExistence type="predicted"/>
<feature type="compositionally biased region" description="Basic and acidic residues" evidence="2">
    <location>
        <begin position="205"/>
        <end position="221"/>
    </location>
</feature>
<dbReference type="GeneID" id="109582301"/>
<keyword evidence="1" id="KW-0677">Repeat</keyword>
<evidence type="ECO:0000313" key="4">
    <source>
        <dbReference type="EnsemblMetazoa" id="XP_019852533.1"/>
    </source>
</evidence>
<feature type="compositionally biased region" description="Basic and acidic residues" evidence="2">
    <location>
        <begin position="1070"/>
        <end position="1087"/>
    </location>
</feature>
<feature type="region of interest" description="Disordered" evidence="2">
    <location>
        <begin position="1070"/>
        <end position="1140"/>
    </location>
</feature>
<dbReference type="Gene3D" id="1.10.10.10">
    <property type="entry name" value="Winged helix-like DNA-binding domain superfamily/Winged helix DNA-binding domain"/>
    <property type="match status" value="1"/>
</dbReference>
<feature type="compositionally biased region" description="Basic and acidic residues" evidence="2">
    <location>
        <begin position="113"/>
        <end position="140"/>
    </location>
</feature>
<dbReference type="AlphaFoldDB" id="A0AAN0J757"/>
<dbReference type="RefSeq" id="XP_019852533.1">
    <property type="nucleotide sequence ID" value="XM_019996974.1"/>
</dbReference>
<evidence type="ECO:0000256" key="2">
    <source>
        <dbReference type="SAM" id="MobiDB-lite"/>
    </source>
</evidence>
<feature type="region of interest" description="Disordered" evidence="2">
    <location>
        <begin position="994"/>
        <end position="1024"/>
    </location>
</feature>
<feature type="region of interest" description="Disordered" evidence="2">
    <location>
        <begin position="107"/>
        <end position="281"/>
    </location>
</feature>
<feature type="domain" description="COR" evidence="3">
    <location>
        <begin position="553"/>
        <end position="697"/>
    </location>
</feature>
<sequence>MAHDRRARQKPVTAPIILHRKEREYETHEKNEELITPQPKIDYDKKVAEKEVEVAYSRIMLLGSAGVGKTCFTRSLMEKPFQKDTDSTIVSELHSIVPVRRLAKPNNDQHYYGVRDRHTPSRRSDYDTPDDPSRPDRFIPSDEEDFTSLRGNMPPPNQHDPRDFRFDQRRPDQYKKRDDYPSPDRSRPDDYTALDYNRSDYYSSPDHRRPDDYPSRDRYKPDYYSTPDHYERSSHRPDNPEDVSSSTRRFIGGQQPQPHIDFTPLQYRSPPDHREKEPRVRGDRPFQYSAHMLSDKKWKEVDENDEIEEVARLIAAVYGKSSGSEDLRTAVAASSLYKVDSSLSLSELSVRENQKKEVDLFLAKAIKRAQEIEPVPIQDIKPQPFMHIWDCGGQAVFLEILPAFLTPRTLFFLIFNAAKSLDEKWENIRNTKGNMVCDNLESISTKNLLFNWMVNIHHHLAQLNEKKAFLSYPRIYCIGTHGDLIKGDKQTTAIKNIESALYRNEAFSYLIMKVLIVDNTTAGSGSRYEDQNFSTIREEVSDFTSNKLIVKTPVSWVLFRKVIKRLGKKVISLKEAHEIGLACKIPLNDVPKALLFYHDLGVLLYYPFIKGLKDRVIIKPQWFVETLGKVFTLEGKENQDAQQARSMWSLLRDKGILVQPLYQEVWGDCKEIEADDLMELLVHFRLAAEVKTDQYYIANVKQYFLPAVLKLYDISSPHSIPDDQPVARATNLHITFSTDFVPPGFFTRFIASFANASVNAASANAASSYEICFKEKYGVFRNRIMFGDPNIKVTVSDFSDTIQVSVECYISTSFSNTCQELKKLVERCCSEVDKSLANQCNSSKTIEIKRKFRFECTACDKYEPHYIISAASGQTADSLLQCQKSKMRRRPTLEESYWFPEGDKTAQNVPVSISEQEMLIISQRVSDKADSVAAGLNMFLRLNTLRQDHHDNPMLHLLFEWNRGGGRREDLVKTLKDVNLDKLADQVQNSNYIQLSRPPSVISTSSRQQTLDPPSGAESSGIEGTEPIEFQVTEATKADQSKKFAKMVLEVIKEYEKSKEPDDQVIVNQGEHETQSGDQCQERRRQGVEPQQRQQQQRQQQQRQQQQRQQQQRQQHQRQQEVQIQQGSQPQEHIRSDISDNDLLRSAKYLKPEHVKKFAEVYDDDSRYLHSELEKYENSDAQTKGFHVLRAMLRRNPNVSHDNLKESLSLLGFHDAAKNLSPSTCLLI</sequence>
<dbReference type="Pfam" id="PF16095">
    <property type="entry name" value="COR-A"/>
    <property type="match status" value="1"/>
</dbReference>
<dbReference type="Gene3D" id="3.40.50.300">
    <property type="entry name" value="P-loop containing nucleotide triphosphate hydrolases"/>
    <property type="match status" value="2"/>
</dbReference>
<dbReference type="InterPro" id="IPR032171">
    <property type="entry name" value="COR-A"/>
</dbReference>
<evidence type="ECO:0000313" key="5">
    <source>
        <dbReference type="Proteomes" id="UP000007879"/>
    </source>
</evidence>
<reference evidence="5" key="1">
    <citation type="journal article" date="2010" name="Nature">
        <title>The Amphimedon queenslandica genome and the evolution of animal complexity.</title>
        <authorList>
            <person name="Srivastava M."/>
            <person name="Simakov O."/>
            <person name="Chapman J."/>
            <person name="Fahey B."/>
            <person name="Gauthier M.E."/>
            <person name="Mitros T."/>
            <person name="Richards G.S."/>
            <person name="Conaco C."/>
            <person name="Dacre M."/>
            <person name="Hellsten U."/>
            <person name="Larroux C."/>
            <person name="Putnam N.H."/>
            <person name="Stanke M."/>
            <person name="Adamska M."/>
            <person name="Darling A."/>
            <person name="Degnan S.M."/>
            <person name="Oakley T.H."/>
            <person name="Plachetzki D.C."/>
            <person name="Zhai Y."/>
            <person name="Adamski M."/>
            <person name="Calcino A."/>
            <person name="Cummins S.F."/>
            <person name="Goodstein D.M."/>
            <person name="Harris C."/>
            <person name="Jackson D.J."/>
            <person name="Leys S.P."/>
            <person name="Shu S."/>
            <person name="Woodcroft B.J."/>
            <person name="Vervoort M."/>
            <person name="Kosik K.S."/>
            <person name="Manning G."/>
            <person name="Degnan B.M."/>
            <person name="Rokhsar D.S."/>
        </authorList>
    </citation>
    <scope>NUCLEOTIDE SEQUENCE [LARGE SCALE GENOMIC DNA]</scope>
</reference>
<protein>
    <recommendedName>
        <fullName evidence="3">COR domain-containing protein</fullName>
    </recommendedName>
</protein>